<comment type="caution">
    <text evidence="2">The sequence shown here is derived from an EMBL/GenBank/DDBJ whole genome shotgun (WGS) entry which is preliminary data.</text>
</comment>
<evidence type="ECO:0000256" key="1">
    <source>
        <dbReference type="SAM" id="Coils"/>
    </source>
</evidence>
<reference evidence="2" key="1">
    <citation type="submission" date="2023-10" db="EMBL/GenBank/DDBJ databases">
        <authorList>
            <person name="Chen Y."/>
            <person name="Shah S."/>
            <person name="Dougan E. K."/>
            <person name="Thang M."/>
            <person name="Chan C."/>
        </authorList>
    </citation>
    <scope>NUCLEOTIDE SEQUENCE [LARGE SCALE GENOMIC DNA]</scope>
</reference>
<evidence type="ECO:0000313" key="3">
    <source>
        <dbReference type="Proteomes" id="UP001189429"/>
    </source>
</evidence>
<keyword evidence="3" id="KW-1185">Reference proteome</keyword>
<name>A0ABN9UU15_9DINO</name>
<proteinExistence type="predicted"/>
<accession>A0ABN9UU15</accession>
<evidence type="ECO:0000313" key="2">
    <source>
        <dbReference type="EMBL" id="CAK0863569.1"/>
    </source>
</evidence>
<sequence>TVVNLNDAGFSRLLNSKDTKDCYPEPPGTIADCANLSNQQLFDVTALVKSASPFRPVGRSGDAMRVVFNVEIIDGSKSGDRARTMPLNVFTDQATTPDAGGKFDEWVTRDFSTELATETTRALYKAIANTVVTGVEVLDNAKETSWQLNWARVEDPPAGANIRTNDGRGLWFPVTVRDCAGTLTLCIQEAAALKPSGFDNADDFEAALAASVNAIFGGDASAEAALQSVLEKIGRDFLPVALSDGRFEAAALQHVAEKLEDFLRAVEEQRANHMRRAPGLDSDAIYAPRHMKEIQKKWMKDY</sequence>
<keyword evidence="1" id="KW-0175">Coiled coil</keyword>
<organism evidence="2 3">
    <name type="scientific">Prorocentrum cordatum</name>
    <dbReference type="NCBI Taxonomy" id="2364126"/>
    <lineage>
        <taxon>Eukaryota</taxon>
        <taxon>Sar</taxon>
        <taxon>Alveolata</taxon>
        <taxon>Dinophyceae</taxon>
        <taxon>Prorocentrales</taxon>
        <taxon>Prorocentraceae</taxon>
        <taxon>Prorocentrum</taxon>
    </lineage>
</organism>
<feature type="coiled-coil region" evidence="1">
    <location>
        <begin position="249"/>
        <end position="276"/>
    </location>
</feature>
<dbReference type="Proteomes" id="UP001189429">
    <property type="component" value="Unassembled WGS sequence"/>
</dbReference>
<gene>
    <name evidence="2" type="ORF">PCOR1329_LOCUS51673</name>
</gene>
<dbReference type="EMBL" id="CAUYUJ010016275">
    <property type="protein sequence ID" value="CAK0863569.1"/>
    <property type="molecule type" value="Genomic_DNA"/>
</dbReference>
<feature type="non-terminal residue" evidence="2">
    <location>
        <position position="1"/>
    </location>
</feature>
<protein>
    <submittedName>
        <fullName evidence="2">Uncharacterized protein</fullName>
    </submittedName>
</protein>